<feature type="domain" description="B30.2/SPRY" evidence="6">
    <location>
        <begin position="126"/>
        <end position="351"/>
    </location>
</feature>
<keyword evidence="4" id="KW-0106">Calcium</keyword>
<organism evidence="7">
    <name type="scientific">Darwinula stevensoni</name>
    <dbReference type="NCBI Taxonomy" id="69355"/>
    <lineage>
        <taxon>Eukaryota</taxon>
        <taxon>Metazoa</taxon>
        <taxon>Ecdysozoa</taxon>
        <taxon>Arthropoda</taxon>
        <taxon>Crustacea</taxon>
        <taxon>Oligostraca</taxon>
        <taxon>Ostracoda</taxon>
        <taxon>Podocopa</taxon>
        <taxon>Podocopida</taxon>
        <taxon>Darwinulocopina</taxon>
        <taxon>Darwinuloidea</taxon>
        <taxon>Darwinulidae</taxon>
        <taxon>Darwinula</taxon>
    </lineage>
</organism>
<dbReference type="InterPro" id="IPR000699">
    <property type="entry name" value="RIH_dom"/>
</dbReference>
<dbReference type="Gene3D" id="6.20.350.10">
    <property type="match status" value="1"/>
</dbReference>
<protein>
    <recommendedName>
        <fullName evidence="6">B30.2/SPRY domain-containing protein</fullName>
    </recommendedName>
</protein>
<dbReference type="InterPro" id="IPR013333">
    <property type="entry name" value="Ryan_recept"/>
</dbReference>
<dbReference type="Proteomes" id="UP000677054">
    <property type="component" value="Unassembled WGS sequence"/>
</dbReference>
<evidence type="ECO:0000256" key="1">
    <source>
        <dbReference type="ARBA" id="ARBA00004326"/>
    </source>
</evidence>
<keyword evidence="3" id="KW-0407">Ion channel</keyword>
<dbReference type="InterPro" id="IPR035761">
    <property type="entry name" value="SPRY1_RyR"/>
</dbReference>
<keyword evidence="2" id="KW-0406">Ion transport</keyword>
<dbReference type="PANTHER" id="PTHR46399:SF8">
    <property type="entry name" value="B30.2_SPRY DOMAIN-CONTAINING PROTEIN"/>
    <property type="match status" value="1"/>
</dbReference>
<evidence type="ECO:0000259" key="6">
    <source>
        <dbReference type="PROSITE" id="PS50188"/>
    </source>
</evidence>
<dbReference type="InterPro" id="IPR003877">
    <property type="entry name" value="SPRY_dom"/>
</dbReference>
<dbReference type="PANTHER" id="PTHR46399">
    <property type="entry name" value="B30.2/SPRY DOMAIN-CONTAINING PROTEIN"/>
    <property type="match status" value="1"/>
</dbReference>
<dbReference type="GO" id="GO:0005219">
    <property type="term" value="F:ryanodine-sensitive calcium-release channel activity"/>
    <property type="evidence" value="ECO:0007669"/>
    <property type="project" value="InterPro"/>
</dbReference>
<keyword evidence="5" id="KW-0703">Sarcoplasmic reticulum</keyword>
<dbReference type="GO" id="GO:0014808">
    <property type="term" value="P:release of sequestered calcium ion into cytosol by sarcoplasmic reticulum"/>
    <property type="evidence" value="ECO:0007669"/>
    <property type="project" value="TreeGrafter"/>
</dbReference>
<dbReference type="CDD" id="cd12877">
    <property type="entry name" value="SPRY1_RyR"/>
    <property type="match status" value="1"/>
</dbReference>
<comment type="subcellular location">
    <subcellularLocation>
        <location evidence="1">Sarcoplasmic reticulum membrane</location>
        <topology evidence="1">Multi-pass membrane protein</topology>
    </subcellularLocation>
</comment>
<dbReference type="InterPro" id="IPR003032">
    <property type="entry name" value="Ryanodine_rcpt"/>
</dbReference>
<dbReference type="InterPro" id="IPR015925">
    <property type="entry name" value="Ryanodine_IP3_receptor"/>
</dbReference>
<evidence type="ECO:0000256" key="5">
    <source>
        <dbReference type="ARBA" id="ARBA00022951"/>
    </source>
</evidence>
<dbReference type="Pfam" id="PF00622">
    <property type="entry name" value="SPRY"/>
    <property type="match status" value="1"/>
</dbReference>
<name>A0A7R8XH63_9CRUS</name>
<dbReference type="OrthoDB" id="300855at2759"/>
<dbReference type="GO" id="GO:0006941">
    <property type="term" value="P:striated muscle contraction"/>
    <property type="evidence" value="ECO:0007669"/>
    <property type="project" value="TreeGrafter"/>
</dbReference>
<evidence type="ECO:0000313" key="8">
    <source>
        <dbReference type="Proteomes" id="UP000677054"/>
    </source>
</evidence>
<proteinExistence type="predicted"/>
<evidence type="ECO:0000256" key="3">
    <source>
        <dbReference type="ARBA" id="ARBA00022673"/>
    </source>
</evidence>
<dbReference type="SMART" id="SM00449">
    <property type="entry name" value="SPRY"/>
    <property type="match status" value="1"/>
</dbReference>
<evidence type="ECO:0000256" key="2">
    <source>
        <dbReference type="ARBA" id="ARBA00022568"/>
    </source>
</evidence>
<dbReference type="PROSITE" id="PS50188">
    <property type="entry name" value="B302_SPRY"/>
    <property type="match status" value="1"/>
</dbReference>
<keyword evidence="2" id="KW-0813">Transport</keyword>
<dbReference type="PRINTS" id="PR00795">
    <property type="entry name" value="RYANODINER"/>
</dbReference>
<keyword evidence="8" id="KW-1185">Reference proteome</keyword>
<dbReference type="SUPFAM" id="SSF49899">
    <property type="entry name" value="Concanavalin A-like lectins/glucanases"/>
    <property type="match status" value="1"/>
</dbReference>
<reference evidence="7" key="1">
    <citation type="submission" date="2020-11" db="EMBL/GenBank/DDBJ databases">
        <authorList>
            <person name="Tran Van P."/>
        </authorList>
    </citation>
    <scope>NUCLEOTIDE SEQUENCE</scope>
</reference>
<dbReference type="EMBL" id="LR901060">
    <property type="protein sequence ID" value="CAD7247695.1"/>
    <property type="molecule type" value="Genomic_DNA"/>
</dbReference>
<dbReference type="FunFam" id="1.10.490.160:FF:000003">
    <property type="entry name" value="Ryanodine receptor, isoform E"/>
    <property type="match status" value="1"/>
</dbReference>
<evidence type="ECO:0000256" key="4">
    <source>
        <dbReference type="ARBA" id="ARBA00022837"/>
    </source>
</evidence>
<dbReference type="Gene3D" id="1.10.490.160">
    <property type="match status" value="1"/>
</dbReference>
<dbReference type="Pfam" id="PF02026">
    <property type="entry name" value="RyR"/>
    <property type="match status" value="2"/>
</dbReference>
<dbReference type="Gene3D" id="2.60.120.920">
    <property type="match status" value="1"/>
</dbReference>
<dbReference type="AlphaFoldDB" id="A0A7R8XH63"/>
<dbReference type="InterPro" id="IPR043136">
    <property type="entry name" value="B30.2/SPRY_sf"/>
</dbReference>
<dbReference type="GO" id="GO:0033017">
    <property type="term" value="C:sarcoplasmic reticulum membrane"/>
    <property type="evidence" value="ECO:0007669"/>
    <property type="project" value="UniProtKB-SubCell"/>
</dbReference>
<dbReference type="InterPro" id="IPR001870">
    <property type="entry name" value="B30.2/SPRY"/>
</dbReference>
<dbReference type="InterPro" id="IPR013320">
    <property type="entry name" value="ConA-like_dom_sf"/>
</dbReference>
<dbReference type="GO" id="GO:0030018">
    <property type="term" value="C:Z disc"/>
    <property type="evidence" value="ECO:0007669"/>
    <property type="project" value="TreeGrafter"/>
</dbReference>
<dbReference type="Pfam" id="PF01365">
    <property type="entry name" value="RYDR_ITPR"/>
    <property type="match status" value="1"/>
</dbReference>
<dbReference type="GO" id="GO:0042383">
    <property type="term" value="C:sarcolemma"/>
    <property type="evidence" value="ECO:0007669"/>
    <property type="project" value="TreeGrafter"/>
</dbReference>
<dbReference type="GO" id="GO:0034704">
    <property type="term" value="C:calcium channel complex"/>
    <property type="evidence" value="ECO:0007669"/>
    <property type="project" value="TreeGrafter"/>
</dbReference>
<dbReference type="Gene3D" id="1.25.10.30">
    <property type="entry name" value="IP3 receptor type 1 binding core, RIH domain"/>
    <property type="match status" value="1"/>
</dbReference>
<accession>A0A7R8XH63</accession>
<dbReference type="GO" id="GO:0005790">
    <property type="term" value="C:smooth endoplasmic reticulum"/>
    <property type="evidence" value="ECO:0007669"/>
    <property type="project" value="TreeGrafter"/>
</dbReference>
<evidence type="ECO:0000313" key="7">
    <source>
        <dbReference type="EMBL" id="CAD7247695.1"/>
    </source>
</evidence>
<keyword evidence="3" id="KW-0107">Calcium channel</keyword>
<gene>
    <name evidence="7" type="ORF">DSTB1V02_LOCUS7520</name>
</gene>
<sequence length="693" mass="77143">MASCMPEIGHEEKQLKLRALRNRQDLVQEEGILNLILEAIDKINVIQSQGYFVALAGEEAGQHWETISQYLYQLLAAVIKGNHTNCAQFAQSNRLDWLFSRLGSQAASEGSGMLDVLHCILIDSPEALNMMTEEHIKVIISLLEKHGRDPKVLDVLCSLCVGNGVAVRSSQNNICDHLLPGKNLLLQTRLVDCVSSVQPNIYVGKVEGSAMYQKWYFEVTVDHLEQVSHHLPVLRIGWGSIAGFIPFPGGGEGWGGNGIGDDLYSYAFDGESLWTGGHAVRVLDNSRKPPLQKGDVIGCAIDLTQPQIVFTLNGQRVPGGFQDFNDDAMFFPVVSCSAKVSCRFLLGDHEGRLRYHPPPFHCPLSQSLLPGQKLIVEPCFQFGDQAKAVFCGPAFIQEDAAFVPQPVDTSNVVLGSHIEAIREKLAENIHEMWAMNRIDDGWMYGEYRDDAMMIHPCLTSFDRLPPVEREYDIMLAHQTLKTIVALGWHIGSGKPSSRIRTLHLPKDPFLQGNGYKPAPLDLSAATLTPKTEALVDKLAENTHNVWAKERIQQGWTYGVTEDPIGKRSPHLVPYGSLDEEIKNANRNTSSEIVRTIFVYGYSLEPPAGDAQETNVSSVSNFNSDSRTYRAEKTFAVTSGKWYAWAVFQSNLNVIPGMDGKILFAVGCAEDEHLEFILSFLRERRKKKKEETRP</sequence>
<dbReference type="EMBL" id="CAJPEV010001543">
    <property type="protein sequence ID" value="CAG0893220.1"/>
    <property type="molecule type" value="Genomic_DNA"/>
</dbReference>
<keyword evidence="2" id="KW-0109">Calcium transport</keyword>